<gene>
    <name evidence="1" type="ORF">A3J04_02595</name>
</gene>
<dbReference type="EMBL" id="MHNZ01000027">
    <property type="protein sequence ID" value="OGZ56126.1"/>
    <property type="molecule type" value="Genomic_DNA"/>
</dbReference>
<name>A0A1G2H0W4_9BACT</name>
<sequence>MYQHVWKETRDVGRVRQHAQCIVELNHNNTEATGITIRPRAKLGVIAVVGRDEEKNPRILTEIGIGHGNPWGATHQNRIAKRKRAVQEFCPSAHVRFAICAAMRAIAERRMARWLTRGTSYRVRQTPWQHKRKRQRAYNIRRGIRFAFDEKDASFIAFLRWHEARHNSNLQQYLATRSARMLQLLSRALGDMRYKNGALKGSSQRLLGQFNARTLRDPYIFTEVAKHFHRARAPKHCLGKLVELLVQEKILPEDIYSLLEKRPREDMVPHYGIEIRFQKKRRNGFLSYMVYPKTITHLEQ</sequence>
<accession>A0A1G2H0W4</accession>
<proteinExistence type="predicted"/>
<reference evidence="1 2" key="1">
    <citation type="journal article" date="2016" name="Nat. Commun.">
        <title>Thousands of microbial genomes shed light on interconnected biogeochemical processes in an aquifer system.</title>
        <authorList>
            <person name="Anantharaman K."/>
            <person name="Brown C.T."/>
            <person name="Hug L.A."/>
            <person name="Sharon I."/>
            <person name="Castelle C.J."/>
            <person name="Probst A.J."/>
            <person name="Thomas B.C."/>
            <person name="Singh A."/>
            <person name="Wilkins M.J."/>
            <person name="Karaoz U."/>
            <person name="Brodie E.L."/>
            <person name="Williams K.H."/>
            <person name="Hubbard S.S."/>
            <person name="Banfield J.F."/>
        </authorList>
    </citation>
    <scope>NUCLEOTIDE SEQUENCE [LARGE SCALE GENOMIC DNA]</scope>
</reference>
<dbReference type="STRING" id="1802129.A3J04_02595"/>
<evidence type="ECO:0000313" key="1">
    <source>
        <dbReference type="EMBL" id="OGZ56126.1"/>
    </source>
</evidence>
<dbReference type="Proteomes" id="UP000177954">
    <property type="component" value="Unassembled WGS sequence"/>
</dbReference>
<protein>
    <submittedName>
        <fullName evidence="1">Uncharacterized protein</fullName>
    </submittedName>
</protein>
<comment type="caution">
    <text evidence="1">The sequence shown here is derived from an EMBL/GenBank/DDBJ whole genome shotgun (WGS) entry which is preliminary data.</text>
</comment>
<organism evidence="1 2">
    <name type="scientific">Candidatus Ryanbacteria bacterium RIFCSPLOWO2_02_FULL_47_14</name>
    <dbReference type="NCBI Taxonomy" id="1802129"/>
    <lineage>
        <taxon>Bacteria</taxon>
        <taxon>Candidatus Ryaniibacteriota</taxon>
    </lineage>
</organism>
<evidence type="ECO:0000313" key="2">
    <source>
        <dbReference type="Proteomes" id="UP000177954"/>
    </source>
</evidence>
<dbReference type="AlphaFoldDB" id="A0A1G2H0W4"/>